<evidence type="ECO:0000313" key="19">
    <source>
        <dbReference type="Proteomes" id="UP000188268"/>
    </source>
</evidence>
<organism evidence="18 19">
    <name type="scientific">Corchorus capsularis</name>
    <name type="common">Jute</name>
    <dbReference type="NCBI Taxonomy" id="210143"/>
    <lineage>
        <taxon>Eukaryota</taxon>
        <taxon>Viridiplantae</taxon>
        <taxon>Streptophyta</taxon>
        <taxon>Embryophyta</taxon>
        <taxon>Tracheophyta</taxon>
        <taxon>Spermatophyta</taxon>
        <taxon>Magnoliopsida</taxon>
        <taxon>eudicotyledons</taxon>
        <taxon>Gunneridae</taxon>
        <taxon>Pentapetalae</taxon>
        <taxon>rosids</taxon>
        <taxon>malvids</taxon>
        <taxon>Malvales</taxon>
        <taxon>Malvaceae</taxon>
        <taxon>Grewioideae</taxon>
        <taxon>Apeibeae</taxon>
        <taxon>Corchorus</taxon>
    </lineage>
</organism>
<dbReference type="InterPro" id="IPR002110">
    <property type="entry name" value="Ankyrin_rpt"/>
</dbReference>
<evidence type="ECO:0000256" key="6">
    <source>
        <dbReference type="ARBA" id="ARBA00022860"/>
    </source>
</evidence>
<proteinExistence type="inferred from homology"/>
<evidence type="ECO:0000256" key="16">
    <source>
        <dbReference type="SAM" id="MobiDB-lite"/>
    </source>
</evidence>
<keyword evidence="19" id="KW-1185">Reference proteome</keyword>
<dbReference type="PROSITE" id="PS51437">
    <property type="entry name" value="CG_1"/>
    <property type="match status" value="1"/>
</dbReference>
<evidence type="ECO:0000256" key="9">
    <source>
        <dbReference type="ARBA" id="ARBA00023043"/>
    </source>
</evidence>
<evidence type="ECO:0000256" key="3">
    <source>
        <dbReference type="ARBA" id="ARBA00022553"/>
    </source>
</evidence>
<evidence type="ECO:0000256" key="13">
    <source>
        <dbReference type="ARBA" id="ARBA00023163"/>
    </source>
</evidence>
<dbReference type="SUPFAM" id="SSF81296">
    <property type="entry name" value="E set domains"/>
    <property type="match status" value="1"/>
</dbReference>
<dbReference type="Pfam" id="PF03859">
    <property type="entry name" value="CG-1"/>
    <property type="match status" value="1"/>
</dbReference>
<dbReference type="FunFam" id="2.60.40.10:FF:000314">
    <property type="entry name" value="Calmodulin-binding transcription activator 2"/>
    <property type="match status" value="1"/>
</dbReference>
<feature type="domain" description="CG-1" evidence="17">
    <location>
        <begin position="76"/>
        <end position="202"/>
    </location>
</feature>
<evidence type="ECO:0000256" key="11">
    <source>
        <dbReference type="ARBA" id="ARBA00023125"/>
    </source>
</evidence>
<evidence type="ECO:0000256" key="5">
    <source>
        <dbReference type="ARBA" id="ARBA00022837"/>
    </source>
</evidence>
<evidence type="ECO:0000313" key="18">
    <source>
        <dbReference type="EMBL" id="OMO83481.1"/>
    </source>
</evidence>
<dbReference type="AlphaFoldDB" id="A0A1R3ILR1"/>
<dbReference type="GO" id="GO:0003690">
    <property type="term" value="F:double-stranded DNA binding"/>
    <property type="evidence" value="ECO:0007669"/>
    <property type="project" value="TreeGrafter"/>
</dbReference>
<keyword evidence="12" id="KW-0010">Activator</keyword>
<comment type="subcellular location">
    <subcellularLocation>
        <location evidence="1">Nucleus</location>
    </subcellularLocation>
</comment>
<keyword evidence="6" id="KW-0112">Calmodulin-binding</keyword>
<dbReference type="InterPro" id="IPR005559">
    <property type="entry name" value="CG-1_dom"/>
</dbReference>
<dbReference type="OMA" id="ARDQEAC"/>
<feature type="region of interest" description="Disordered" evidence="16">
    <location>
        <begin position="969"/>
        <end position="991"/>
    </location>
</feature>
<dbReference type="Gene3D" id="2.60.40.10">
    <property type="entry name" value="Immunoglobulins"/>
    <property type="match status" value="1"/>
</dbReference>
<keyword evidence="14" id="KW-0539">Nucleus</keyword>
<comment type="similarity">
    <text evidence="2">Belongs to the CAMTA family.</text>
</comment>
<evidence type="ECO:0000256" key="4">
    <source>
        <dbReference type="ARBA" id="ARBA00022737"/>
    </source>
</evidence>
<dbReference type="InterPro" id="IPR013783">
    <property type="entry name" value="Ig-like_fold"/>
</dbReference>
<evidence type="ECO:0000256" key="8">
    <source>
        <dbReference type="ARBA" id="ARBA00023016"/>
    </source>
</evidence>
<evidence type="ECO:0000259" key="17">
    <source>
        <dbReference type="PROSITE" id="PS51437"/>
    </source>
</evidence>
<dbReference type="Pfam" id="PF00612">
    <property type="entry name" value="IQ"/>
    <property type="match status" value="1"/>
</dbReference>
<dbReference type="GO" id="GO:0006357">
    <property type="term" value="P:regulation of transcription by RNA polymerase II"/>
    <property type="evidence" value="ECO:0007669"/>
    <property type="project" value="TreeGrafter"/>
</dbReference>
<dbReference type="Gene3D" id="1.25.40.20">
    <property type="entry name" value="Ankyrin repeat-containing domain"/>
    <property type="match status" value="1"/>
</dbReference>
<dbReference type="Pfam" id="PF12796">
    <property type="entry name" value="Ank_2"/>
    <property type="match status" value="1"/>
</dbReference>
<accession>A0A1R3ILR1</accession>
<dbReference type="SMART" id="SM00248">
    <property type="entry name" value="ANK"/>
    <property type="match status" value="2"/>
</dbReference>
<dbReference type="EMBL" id="AWWV01009861">
    <property type="protein sequence ID" value="OMO83481.1"/>
    <property type="molecule type" value="Genomic_DNA"/>
</dbReference>
<protein>
    <submittedName>
        <fullName evidence="18">IQ motif, EF-hand binding site</fullName>
    </submittedName>
</protein>
<sequence>MKPISRSRKNEAFHKYLKPGALAQLRDSKITARSHKLNSVRLNPVPTQIPPSQTQIQISDFDQIPGFLKKTYGDLNQIILKEAQHRWLRPAEVCEILINHAKFRVLDKPQFMPPAQSMLLFDRHAFRYFRKDGHKWKRKSDGKTIKEAHEKLKVGGEDVLHCYYAHGEDDGNFQRRCYWMIEKDFERYVFVHYRQVEEGYNRSGSSRSLTGSLPSLVHANSPLQYPIYGSISLTASMKHEVAGFPESGRTPPGSWSIGLNHDNSSTAPCFSPGIHYNMTNSTISMPNQKLYVEQPIAGELITHEQAEVTTLRDVLDELLSDDDDDDVQAAVGESLEIVIQDYDFDVAPQDDSSLGIADSSSEQIEINESKGGLKKLDSFGKWMDKEMGGDCDDFLIASSDHSINYWNPLDMIDQSDVSEGSSLSHQMQLDHVYPLDPSLVEQLFTIADFAPNWAYSGVETKVLIIGRFLQSKELSDATNWCCMFGEIEVSAEVLGKNVIRCQVPCHSPGHVPFYITCCNRLACSEIKSFEFREKPPGFSFDRNVKTTAEEEILHLKVGLAKLLDIVGPRRKWPGCSVEECDKCRLTNDMVYWMGIACPNDGMQYSKDGLIQNLLKERLCEWLLCKFHEIDGEDVRILDEEGQGVIHLAASLGYNWAMGPIIATGISPNFRDRRGRTGLHWASYFGREETVITLIELGANPGAIDDPTSCFPGGRTAADLASSRGHKGIAGFLAEIALRAEFSSLTMGQGHETTQNAIETATSNESCSLKRSLAAVRNSAHAAALIQEALRTRDRQLLTKGNDDMSNKVSLEQLGIVGSLNRHQKTTTHFGDYLHTAAAKIQHKYRGWKGRKEFLKIRNRIVKIQAHVRGHQVRKQYKMILWSVGIIKKLILWRRKSAGQRGRFRAQESIDSTRPVEETGDDEYEHLRLGRQQKINGVEKALARVQSMARDQEARDQYMRLTTKFGESMVSSTSTNVGSGQEGKQLAFLGDQ</sequence>
<dbReference type="GO" id="GO:0005634">
    <property type="term" value="C:nucleus"/>
    <property type="evidence" value="ECO:0007669"/>
    <property type="project" value="UniProtKB-SubCell"/>
</dbReference>
<dbReference type="SMART" id="SM01076">
    <property type="entry name" value="CG-1"/>
    <property type="match status" value="1"/>
</dbReference>
<keyword evidence="13" id="KW-0804">Transcription</keyword>
<dbReference type="PROSITE" id="PS50088">
    <property type="entry name" value="ANK_REPEAT"/>
    <property type="match status" value="1"/>
</dbReference>
<dbReference type="InterPro" id="IPR036770">
    <property type="entry name" value="Ankyrin_rpt-contain_sf"/>
</dbReference>
<dbReference type="InterPro" id="IPR000048">
    <property type="entry name" value="IQ_motif_EF-hand-BS"/>
</dbReference>
<evidence type="ECO:0000256" key="12">
    <source>
        <dbReference type="ARBA" id="ARBA00023159"/>
    </source>
</evidence>
<keyword evidence="4" id="KW-0677">Repeat</keyword>
<dbReference type="Gramene" id="OMO83481">
    <property type="protein sequence ID" value="OMO83481"/>
    <property type="gene ID" value="CCACVL1_11391"/>
</dbReference>
<dbReference type="SUPFAM" id="SSF48403">
    <property type="entry name" value="Ankyrin repeat"/>
    <property type="match status" value="1"/>
</dbReference>
<dbReference type="PANTHER" id="PTHR23335:SF0">
    <property type="entry name" value="CALMODULIN-BINDING TRANSCRIPTION ACTIVATOR 2-LIKE ISOFORM X1"/>
    <property type="match status" value="1"/>
</dbReference>
<evidence type="ECO:0000256" key="1">
    <source>
        <dbReference type="ARBA" id="ARBA00004123"/>
    </source>
</evidence>
<dbReference type="GO" id="GO:0009409">
    <property type="term" value="P:response to cold"/>
    <property type="evidence" value="ECO:0007669"/>
    <property type="project" value="UniProtKB-ARBA"/>
</dbReference>
<dbReference type="OrthoDB" id="407555at2759"/>
<dbReference type="PANTHER" id="PTHR23335">
    <property type="entry name" value="CALMODULIN-BINDING TRANSCRIPTION ACTIVATOR CAMTA"/>
    <property type="match status" value="1"/>
</dbReference>
<comment type="caution">
    <text evidence="18">The sequence shown here is derived from an EMBL/GenBank/DDBJ whole genome shotgun (WGS) entry which is preliminary data.</text>
</comment>
<keyword evidence="11" id="KW-0238">DNA-binding</keyword>
<dbReference type="FunFam" id="1.20.5.190:FF:000003">
    <property type="entry name" value="Calmodulin-binding transcription activator 2"/>
    <property type="match status" value="1"/>
</dbReference>
<reference evidence="18 19" key="1">
    <citation type="submission" date="2013-09" db="EMBL/GenBank/DDBJ databases">
        <title>Corchorus capsularis genome sequencing.</title>
        <authorList>
            <person name="Alam M."/>
            <person name="Haque M.S."/>
            <person name="Islam M.S."/>
            <person name="Emdad E.M."/>
            <person name="Islam M.M."/>
            <person name="Ahmed B."/>
            <person name="Halim A."/>
            <person name="Hossen Q.M.M."/>
            <person name="Hossain M.Z."/>
            <person name="Ahmed R."/>
            <person name="Khan M.M."/>
            <person name="Islam R."/>
            <person name="Rashid M.M."/>
            <person name="Khan S.A."/>
            <person name="Rahman M.S."/>
            <person name="Alam M."/>
        </authorList>
    </citation>
    <scope>NUCLEOTIDE SEQUENCE [LARGE SCALE GENOMIC DNA]</scope>
    <source>
        <strain evidence="19">cv. CVL-1</strain>
        <tissue evidence="18">Whole seedling</tissue>
    </source>
</reference>
<name>A0A1R3ILR1_COCAP</name>
<dbReference type="PROSITE" id="PS50297">
    <property type="entry name" value="ANK_REP_REGION"/>
    <property type="match status" value="1"/>
</dbReference>
<dbReference type="InterPro" id="IPR027417">
    <property type="entry name" value="P-loop_NTPase"/>
</dbReference>
<dbReference type="SUPFAM" id="SSF52540">
    <property type="entry name" value="P-loop containing nucleoside triphosphate hydrolases"/>
    <property type="match status" value="1"/>
</dbReference>
<evidence type="ECO:0000256" key="14">
    <source>
        <dbReference type="ARBA" id="ARBA00023242"/>
    </source>
</evidence>
<dbReference type="PROSITE" id="PS50096">
    <property type="entry name" value="IQ"/>
    <property type="match status" value="3"/>
</dbReference>
<evidence type="ECO:0000256" key="7">
    <source>
        <dbReference type="ARBA" id="ARBA00023015"/>
    </source>
</evidence>
<dbReference type="Proteomes" id="UP000188268">
    <property type="component" value="Unassembled WGS sequence"/>
</dbReference>
<feature type="repeat" description="ANK" evidence="15">
    <location>
        <begin position="673"/>
        <end position="705"/>
    </location>
</feature>
<dbReference type="GO" id="GO:0005516">
    <property type="term" value="F:calmodulin binding"/>
    <property type="evidence" value="ECO:0007669"/>
    <property type="project" value="UniProtKB-KW"/>
</dbReference>
<dbReference type="InterPro" id="IPR014756">
    <property type="entry name" value="Ig_E-set"/>
</dbReference>
<dbReference type="Gene3D" id="1.20.5.190">
    <property type="match status" value="1"/>
</dbReference>
<keyword evidence="5" id="KW-0106">Calcium</keyword>
<feature type="compositionally biased region" description="Polar residues" evidence="16">
    <location>
        <begin position="969"/>
        <end position="978"/>
    </location>
</feature>
<dbReference type="SMART" id="SM00015">
    <property type="entry name" value="IQ"/>
    <property type="match status" value="2"/>
</dbReference>
<evidence type="ECO:0000256" key="15">
    <source>
        <dbReference type="PROSITE-ProRule" id="PRU00023"/>
    </source>
</evidence>
<keyword evidence="9 15" id="KW-0040">ANK repeat</keyword>
<dbReference type="GO" id="GO:0003712">
    <property type="term" value="F:transcription coregulator activity"/>
    <property type="evidence" value="ECO:0007669"/>
    <property type="project" value="TreeGrafter"/>
</dbReference>
<evidence type="ECO:0000256" key="2">
    <source>
        <dbReference type="ARBA" id="ARBA00008267"/>
    </source>
</evidence>
<evidence type="ECO:0000256" key="10">
    <source>
        <dbReference type="ARBA" id="ARBA00023054"/>
    </source>
</evidence>
<keyword evidence="7" id="KW-0805">Transcription regulation</keyword>
<gene>
    <name evidence="18" type="ORF">CCACVL1_11391</name>
</gene>
<keyword evidence="10" id="KW-0175">Coiled coil</keyword>
<keyword evidence="8" id="KW-0346">Stress response</keyword>
<keyword evidence="3" id="KW-0597">Phosphoprotein</keyword>